<keyword evidence="2" id="KW-1185">Reference proteome</keyword>
<gene>
    <name evidence="1" type="ORF">PMAYCL1PPCAC_17561</name>
</gene>
<organism evidence="1 2">
    <name type="scientific">Pristionchus mayeri</name>
    <dbReference type="NCBI Taxonomy" id="1317129"/>
    <lineage>
        <taxon>Eukaryota</taxon>
        <taxon>Metazoa</taxon>
        <taxon>Ecdysozoa</taxon>
        <taxon>Nematoda</taxon>
        <taxon>Chromadorea</taxon>
        <taxon>Rhabditida</taxon>
        <taxon>Rhabditina</taxon>
        <taxon>Diplogasteromorpha</taxon>
        <taxon>Diplogasteroidea</taxon>
        <taxon>Neodiplogasteridae</taxon>
        <taxon>Pristionchus</taxon>
    </lineage>
</organism>
<evidence type="ECO:0000313" key="1">
    <source>
        <dbReference type="EMBL" id="GMR47366.1"/>
    </source>
</evidence>
<reference evidence="2" key="1">
    <citation type="submission" date="2022-10" db="EMBL/GenBank/DDBJ databases">
        <title>Genome assembly of Pristionchus species.</title>
        <authorList>
            <person name="Yoshida K."/>
            <person name="Sommer R.J."/>
        </authorList>
    </citation>
    <scope>NUCLEOTIDE SEQUENCE [LARGE SCALE GENOMIC DNA]</scope>
    <source>
        <strain evidence="2">RS5460</strain>
    </source>
</reference>
<feature type="non-terminal residue" evidence="1">
    <location>
        <position position="138"/>
    </location>
</feature>
<comment type="caution">
    <text evidence="1">The sequence shown here is derived from an EMBL/GenBank/DDBJ whole genome shotgun (WGS) entry which is preliminary data.</text>
</comment>
<dbReference type="EMBL" id="BTRK01000004">
    <property type="protein sequence ID" value="GMR47366.1"/>
    <property type="molecule type" value="Genomic_DNA"/>
</dbReference>
<dbReference type="AlphaFoldDB" id="A0AAN5CMV7"/>
<dbReference type="Proteomes" id="UP001328107">
    <property type="component" value="Unassembled WGS sequence"/>
</dbReference>
<evidence type="ECO:0000313" key="2">
    <source>
        <dbReference type="Proteomes" id="UP001328107"/>
    </source>
</evidence>
<proteinExistence type="predicted"/>
<feature type="non-terminal residue" evidence="1">
    <location>
        <position position="1"/>
    </location>
</feature>
<sequence length="138" mass="15588">SELRSLAYYGYLFAGDEKGATIVSHLYHTIGPKTPSLRRVSWAGAVRNEGQFAQMMQLLTEETEKANPDADARFGTRRDHLVYALCADRDRLKTETLLSILIKEPQFTARDVVMGFTAMVRDFDDCHDGARFIFTVGH</sequence>
<name>A0AAN5CMV7_9BILA</name>
<accession>A0AAN5CMV7</accession>
<protein>
    <submittedName>
        <fullName evidence="1">Uncharacterized protein</fullName>
    </submittedName>
</protein>